<dbReference type="InterPro" id="IPR038396">
    <property type="entry name" value="SpoIIAA-like_sf"/>
</dbReference>
<accession>A0A0F8ZHV4</accession>
<dbReference type="InterPro" id="IPR036513">
    <property type="entry name" value="STAS_dom_sf"/>
</dbReference>
<dbReference type="Gene3D" id="3.40.50.10600">
    <property type="entry name" value="SpoIIaa-like domains"/>
    <property type="match status" value="1"/>
</dbReference>
<name>A0A0F8ZHV4_9ZZZZ</name>
<dbReference type="AlphaFoldDB" id="A0A0F8ZHV4"/>
<comment type="caution">
    <text evidence="1">The sequence shown here is derived from an EMBL/GenBank/DDBJ whole genome shotgun (WGS) entry which is preliminary data.</text>
</comment>
<dbReference type="InterPro" id="IPR021866">
    <property type="entry name" value="SpoIIAA-like"/>
</dbReference>
<reference evidence="1" key="1">
    <citation type="journal article" date="2015" name="Nature">
        <title>Complex archaea that bridge the gap between prokaryotes and eukaryotes.</title>
        <authorList>
            <person name="Spang A."/>
            <person name="Saw J.H."/>
            <person name="Jorgensen S.L."/>
            <person name="Zaremba-Niedzwiedzka K."/>
            <person name="Martijn J."/>
            <person name="Lind A.E."/>
            <person name="van Eijk R."/>
            <person name="Schleper C."/>
            <person name="Guy L."/>
            <person name="Ettema T.J."/>
        </authorList>
    </citation>
    <scope>NUCLEOTIDE SEQUENCE</scope>
</reference>
<evidence type="ECO:0000313" key="1">
    <source>
        <dbReference type="EMBL" id="KKK93372.1"/>
    </source>
</evidence>
<gene>
    <name evidence="1" type="ORF">LCGC14_2693540</name>
</gene>
<protein>
    <recommendedName>
        <fullName evidence="2">STAS/SEC14 domain-containing protein</fullName>
    </recommendedName>
</protein>
<sequence>MITILGRSKRNVFGFEASGEISESDIQGVAAQLDEAIKAHGKISWLFVMKTAKYTSLRAMYEDMMWLLKNIKHFDRMAIVGDKKWEKLLIKADGLVFGEKYFDISQLDDAWKYVEGDPKQ</sequence>
<organism evidence="1">
    <name type="scientific">marine sediment metagenome</name>
    <dbReference type="NCBI Taxonomy" id="412755"/>
    <lineage>
        <taxon>unclassified sequences</taxon>
        <taxon>metagenomes</taxon>
        <taxon>ecological metagenomes</taxon>
    </lineage>
</organism>
<dbReference type="EMBL" id="LAZR01047802">
    <property type="protein sequence ID" value="KKK93372.1"/>
    <property type="molecule type" value="Genomic_DNA"/>
</dbReference>
<dbReference type="SUPFAM" id="SSF52091">
    <property type="entry name" value="SpoIIaa-like"/>
    <property type="match status" value="1"/>
</dbReference>
<evidence type="ECO:0008006" key="2">
    <source>
        <dbReference type="Google" id="ProtNLM"/>
    </source>
</evidence>
<proteinExistence type="predicted"/>
<dbReference type="Pfam" id="PF11964">
    <property type="entry name" value="SpoIIAA-like"/>
    <property type="match status" value="1"/>
</dbReference>